<sequence length="56" mass="6706">MDDNGDATFLCIHIVSQPYTISDIDRIDINFDERVNVNKVERTNYRKYQEVVLEHY</sequence>
<comment type="caution">
    <text evidence="1">The sequence shown here is derived from an EMBL/GenBank/DDBJ whole genome shotgun (WGS) entry which is preliminary data.</text>
</comment>
<evidence type="ECO:0000313" key="2">
    <source>
        <dbReference type="Proteomes" id="UP000655094"/>
    </source>
</evidence>
<dbReference type="Proteomes" id="UP000655094">
    <property type="component" value="Unassembled WGS sequence"/>
</dbReference>
<name>A0A919HW09_KLEPN</name>
<reference evidence="1" key="1">
    <citation type="submission" date="2020-10" db="EMBL/GenBank/DDBJ databases">
        <title>Genome Sequence of ESBL Producing Zambian Clinical Strains.</title>
        <authorList>
            <person name="Shawa M."/>
            <person name="Furuta Y."/>
            <person name="Simbotwe M."/>
            <person name="Mulenga E."/>
            <person name="Mubanga M."/>
            <person name="Mulenga G."/>
            <person name="Kaile C."/>
            <person name="Zorigt T."/>
            <person name="Hang'ombe B."/>
            <person name="Higashi H."/>
        </authorList>
    </citation>
    <scope>NUCLEOTIDE SEQUENCE</scope>
    <source>
        <strain evidence="1">Zam_UTH_09</strain>
    </source>
</reference>
<accession>A0A919HW09</accession>
<gene>
    <name evidence="1" type="ORF">KPZU09_37080</name>
</gene>
<protein>
    <submittedName>
        <fullName evidence="1">Uncharacterized protein</fullName>
    </submittedName>
</protein>
<dbReference type="EMBL" id="BNFF01000001">
    <property type="protein sequence ID" value="GHK53972.1"/>
    <property type="molecule type" value="Genomic_DNA"/>
</dbReference>
<proteinExistence type="predicted"/>
<organism evidence="1 2">
    <name type="scientific">Klebsiella pneumoniae</name>
    <dbReference type="NCBI Taxonomy" id="573"/>
    <lineage>
        <taxon>Bacteria</taxon>
        <taxon>Pseudomonadati</taxon>
        <taxon>Pseudomonadota</taxon>
        <taxon>Gammaproteobacteria</taxon>
        <taxon>Enterobacterales</taxon>
        <taxon>Enterobacteriaceae</taxon>
        <taxon>Klebsiella/Raoultella group</taxon>
        <taxon>Klebsiella</taxon>
        <taxon>Klebsiella pneumoniae complex</taxon>
    </lineage>
</organism>
<dbReference type="AlphaFoldDB" id="A0A919HW09"/>
<evidence type="ECO:0000313" key="1">
    <source>
        <dbReference type="EMBL" id="GHK53972.1"/>
    </source>
</evidence>